<reference evidence="1 2" key="1">
    <citation type="submission" date="2016-10" db="EMBL/GenBank/DDBJ databases">
        <authorList>
            <person name="de Groot N.N."/>
        </authorList>
    </citation>
    <scope>NUCLEOTIDE SEQUENCE [LARGE SCALE GENOMIC DNA]</scope>
    <source>
        <strain evidence="1 2">DSM 15345</strain>
    </source>
</reference>
<evidence type="ECO:0000313" key="2">
    <source>
        <dbReference type="Proteomes" id="UP000198703"/>
    </source>
</evidence>
<dbReference type="Proteomes" id="UP000198703">
    <property type="component" value="Unassembled WGS sequence"/>
</dbReference>
<keyword evidence="2" id="KW-1185">Reference proteome</keyword>
<dbReference type="EMBL" id="FNQM01000007">
    <property type="protein sequence ID" value="SEA61579.1"/>
    <property type="molecule type" value="Genomic_DNA"/>
</dbReference>
<dbReference type="AlphaFoldDB" id="A0A1H4CMM8"/>
<dbReference type="STRING" id="89524.SAMN05444370_107148"/>
<evidence type="ECO:0000313" key="1">
    <source>
        <dbReference type="EMBL" id="SEA61579.1"/>
    </source>
</evidence>
<organism evidence="1 2">
    <name type="scientific">Rubrimonas cliftonensis</name>
    <dbReference type="NCBI Taxonomy" id="89524"/>
    <lineage>
        <taxon>Bacteria</taxon>
        <taxon>Pseudomonadati</taxon>
        <taxon>Pseudomonadota</taxon>
        <taxon>Alphaproteobacteria</taxon>
        <taxon>Rhodobacterales</taxon>
        <taxon>Paracoccaceae</taxon>
        <taxon>Rubrimonas</taxon>
    </lineage>
</organism>
<dbReference type="Gene3D" id="3.40.190.10">
    <property type="entry name" value="Periplasmic binding protein-like II"/>
    <property type="match status" value="2"/>
</dbReference>
<protein>
    <submittedName>
        <fullName evidence="1">Spermidine/putrescine transport system substrate-binding protein</fullName>
    </submittedName>
</protein>
<name>A0A1H4CMM8_9RHOB</name>
<dbReference type="RefSeq" id="WP_245731044.1">
    <property type="nucleotide sequence ID" value="NZ_FNQM01000007.1"/>
</dbReference>
<dbReference type="InterPro" id="IPR006059">
    <property type="entry name" value="SBP"/>
</dbReference>
<accession>A0A1H4CMM8</accession>
<proteinExistence type="predicted"/>
<sequence>MRRAPPSWPRRPAARVSTQELNALVWRDHTDDAPIRPFEEAHGVTVNLKEYEGAGAALSIIEQSRPGDWDVLVIDGVDAPRAVAVGILAPLPVDEPPHGALFPEPVMAANHVVDGETCAISEKLGYNTVSFNSSAVSAEALADMRGFWTGGASAPMAVHDHCLPAMGLVAAGLGAPTAELAADDLPAIREALFGLKDASESVGGVVASQTAIATGEADVLFGGGEWVTAGLTGELPELDWTTPEQGAVRWSQSIGVFADS</sequence>
<dbReference type="Pfam" id="PF13416">
    <property type="entry name" value="SBP_bac_8"/>
    <property type="match status" value="1"/>
</dbReference>
<dbReference type="SUPFAM" id="SSF53850">
    <property type="entry name" value="Periplasmic binding protein-like II"/>
    <property type="match status" value="1"/>
</dbReference>
<gene>
    <name evidence="1" type="ORF">SAMN05444370_107148</name>
</gene>